<dbReference type="EMBL" id="JARJCM010000004">
    <property type="protein sequence ID" value="KAJ7045812.1"/>
    <property type="molecule type" value="Genomic_DNA"/>
</dbReference>
<comment type="caution">
    <text evidence="1">The sequence shown here is derived from an EMBL/GenBank/DDBJ whole genome shotgun (WGS) entry which is preliminary data.</text>
</comment>
<reference evidence="1" key="1">
    <citation type="submission" date="2023-03" db="EMBL/GenBank/DDBJ databases">
        <title>Massive genome expansion in bonnet fungi (Mycena s.s.) driven by repeated elements and novel gene families across ecological guilds.</title>
        <authorList>
            <consortium name="Lawrence Berkeley National Laboratory"/>
            <person name="Harder C.B."/>
            <person name="Miyauchi S."/>
            <person name="Viragh M."/>
            <person name="Kuo A."/>
            <person name="Thoen E."/>
            <person name="Andreopoulos B."/>
            <person name="Lu D."/>
            <person name="Skrede I."/>
            <person name="Drula E."/>
            <person name="Henrissat B."/>
            <person name="Morin E."/>
            <person name="Kohler A."/>
            <person name="Barry K."/>
            <person name="LaButti K."/>
            <person name="Morin E."/>
            <person name="Salamov A."/>
            <person name="Lipzen A."/>
            <person name="Mereny Z."/>
            <person name="Hegedus B."/>
            <person name="Baldrian P."/>
            <person name="Stursova M."/>
            <person name="Weitz H."/>
            <person name="Taylor A."/>
            <person name="Grigoriev I.V."/>
            <person name="Nagy L.G."/>
            <person name="Martin F."/>
            <person name="Kauserud H."/>
        </authorList>
    </citation>
    <scope>NUCLEOTIDE SEQUENCE</scope>
    <source>
        <strain evidence="1">CBHHK200</strain>
    </source>
</reference>
<name>A0AAD6THK1_9AGAR</name>
<accession>A0AAD6THK1</accession>
<protein>
    <submittedName>
        <fullName evidence="1">Uncharacterized protein</fullName>
    </submittedName>
</protein>
<dbReference type="Proteomes" id="UP001218188">
    <property type="component" value="Unassembled WGS sequence"/>
</dbReference>
<organism evidence="1 2">
    <name type="scientific">Mycena alexandri</name>
    <dbReference type="NCBI Taxonomy" id="1745969"/>
    <lineage>
        <taxon>Eukaryota</taxon>
        <taxon>Fungi</taxon>
        <taxon>Dikarya</taxon>
        <taxon>Basidiomycota</taxon>
        <taxon>Agaricomycotina</taxon>
        <taxon>Agaricomycetes</taxon>
        <taxon>Agaricomycetidae</taxon>
        <taxon>Agaricales</taxon>
        <taxon>Marasmiineae</taxon>
        <taxon>Mycenaceae</taxon>
        <taxon>Mycena</taxon>
    </lineage>
</organism>
<evidence type="ECO:0000313" key="2">
    <source>
        <dbReference type="Proteomes" id="UP001218188"/>
    </source>
</evidence>
<evidence type="ECO:0000313" key="1">
    <source>
        <dbReference type="EMBL" id="KAJ7045812.1"/>
    </source>
</evidence>
<keyword evidence="2" id="KW-1185">Reference proteome</keyword>
<gene>
    <name evidence="1" type="ORF">C8F04DRAFT_1066262</name>
</gene>
<sequence length="70" mass="8315">MSRRFCTDYSRLWVVIVGLLRGFLQLFCASSELQRQWIARERTRTGILRLLPSQDCWIVPCFLRAQDLQP</sequence>
<proteinExistence type="predicted"/>
<dbReference type="AlphaFoldDB" id="A0AAD6THK1"/>